<feature type="domain" description="EamA" evidence="10">
    <location>
        <begin position="173"/>
        <end position="302"/>
    </location>
</feature>
<evidence type="ECO:0000313" key="11">
    <source>
        <dbReference type="EMBL" id="GAA2076173.1"/>
    </source>
</evidence>
<keyword evidence="7 9" id="KW-0472">Membrane</keyword>
<protein>
    <submittedName>
        <fullName evidence="11">EamA family transporter RarD</fullName>
    </submittedName>
</protein>
<evidence type="ECO:0000256" key="5">
    <source>
        <dbReference type="ARBA" id="ARBA00022692"/>
    </source>
</evidence>
<evidence type="ECO:0000259" key="10">
    <source>
        <dbReference type="Pfam" id="PF00892"/>
    </source>
</evidence>
<dbReference type="InterPro" id="IPR037185">
    <property type="entry name" value="EmrE-like"/>
</dbReference>
<evidence type="ECO:0000256" key="4">
    <source>
        <dbReference type="ARBA" id="ARBA00022475"/>
    </source>
</evidence>
<dbReference type="SUPFAM" id="SSF103481">
    <property type="entry name" value="Multidrug resistance efflux transporter EmrE"/>
    <property type="match status" value="2"/>
</dbReference>
<feature type="transmembrane region" description="Helical" evidence="9">
    <location>
        <begin position="146"/>
        <end position="164"/>
    </location>
</feature>
<name>A0ABN2W183_9ACTN</name>
<dbReference type="InterPro" id="IPR004626">
    <property type="entry name" value="RarD"/>
</dbReference>
<sequence>MPVFRYRAEGTAREGAPMGTQGTDKAGLAYGFAAYGMWGLLPLYWHLLQDTGASEVLANRMVWSLPTALLILALVRRWSWIRPLLREPRKLALILLAACVISANWGLYIWSVNSGRVIEASLGYFINPLVSIAFGVLLLRERLRVAQWVAVGVGVLAVVVMTFAYGKLPWVSLTLAFSFATYGLIKKKVKLDGVEGFSAETMMQFLPALGFLIWLGARGDSTFATDGGVHTLLLVLSGAATALPLIFFGAAAVRLPLSTIGLLQYMAPAFMFVLGVTVFHEEMPPERWAGFGLVWAALALLTWDALRTARRGRAALRAAAAAAKREAEAKAKAGSEPGGEPGGDQEAPAQSSATPAR</sequence>
<keyword evidence="5 9" id="KW-0812">Transmembrane</keyword>
<keyword evidence="3" id="KW-0813">Transport</keyword>
<evidence type="ECO:0000256" key="3">
    <source>
        <dbReference type="ARBA" id="ARBA00022448"/>
    </source>
</evidence>
<feature type="transmembrane region" description="Helical" evidence="9">
    <location>
        <begin position="28"/>
        <end position="48"/>
    </location>
</feature>
<dbReference type="NCBIfam" id="TIGR00688">
    <property type="entry name" value="rarD"/>
    <property type="match status" value="1"/>
</dbReference>
<dbReference type="Pfam" id="PF00892">
    <property type="entry name" value="EamA"/>
    <property type="match status" value="2"/>
</dbReference>
<organism evidence="11 12">
    <name type="scientific">Streptomyces albiaxialis</name>
    <dbReference type="NCBI Taxonomy" id="329523"/>
    <lineage>
        <taxon>Bacteria</taxon>
        <taxon>Bacillati</taxon>
        <taxon>Actinomycetota</taxon>
        <taxon>Actinomycetes</taxon>
        <taxon>Kitasatosporales</taxon>
        <taxon>Streptomycetaceae</taxon>
        <taxon>Streptomyces</taxon>
    </lineage>
</organism>
<dbReference type="InterPro" id="IPR000620">
    <property type="entry name" value="EamA_dom"/>
</dbReference>
<feature type="compositionally biased region" description="Polar residues" evidence="8">
    <location>
        <begin position="348"/>
        <end position="357"/>
    </location>
</feature>
<comment type="similarity">
    <text evidence="2">Belongs to the EamA transporter family.</text>
</comment>
<evidence type="ECO:0000256" key="8">
    <source>
        <dbReference type="SAM" id="MobiDB-lite"/>
    </source>
</evidence>
<feature type="transmembrane region" description="Helical" evidence="9">
    <location>
        <begin position="255"/>
        <end position="276"/>
    </location>
</feature>
<evidence type="ECO:0000256" key="6">
    <source>
        <dbReference type="ARBA" id="ARBA00022989"/>
    </source>
</evidence>
<dbReference type="EMBL" id="BAAAPE010000007">
    <property type="protein sequence ID" value="GAA2076173.1"/>
    <property type="molecule type" value="Genomic_DNA"/>
</dbReference>
<feature type="transmembrane region" description="Helical" evidence="9">
    <location>
        <begin position="197"/>
        <end position="217"/>
    </location>
</feature>
<comment type="subcellular location">
    <subcellularLocation>
        <location evidence="1">Cell membrane</location>
        <topology evidence="1">Multi-pass membrane protein</topology>
    </subcellularLocation>
</comment>
<feature type="region of interest" description="Disordered" evidence="8">
    <location>
        <begin position="327"/>
        <end position="357"/>
    </location>
</feature>
<keyword evidence="4" id="KW-1003">Cell membrane</keyword>
<dbReference type="PANTHER" id="PTHR22911:SF137">
    <property type="entry name" value="SOLUTE CARRIER FAMILY 35 MEMBER G2-RELATED"/>
    <property type="match status" value="1"/>
</dbReference>
<evidence type="ECO:0000256" key="7">
    <source>
        <dbReference type="ARBA" id="ARBA00023136"/>
    </source>
</evidence>
<feature type="transmembrane region" description="Helical" evidence="9">
    <location>
        <begin position="60"/>
        <end position="79"/>
    </location>
</feature>
<feature type="domain" description="EamA" evidence="10">
    <location>
        <begin position="27"/>
        <end position="162"/>
    </location>
</feature>
<keyword evidence="12" id="KW-1185">Reference proteome</keyword>
<reference evidence="11 12" key="1">
    <citation type="journal article" date="2019" name="Int. J. Syst. Evol. Microbiol.">
        <title>The Global Catalogue of Microorganisms (GCM) 10K type strain sequencing project: providing services to taxonomists for standard genome sequencing and annotation.</title>
        <authorList>
            <consortium name="The Broad Institute Genomics Platform"/>
            <consortium name="The Broad Institute Genome Sequencing Center for Infectious Disease"/>
            <person name="Wu L."/>
            <person name="Ma J."/>
        </authorList>
    </citation>
    <scope>NUCLEOTIDE SEQUENCE [LARGE SCALE GENOMIC DNA]</scope>
    <source>
        <strain evidence="11 12">JCM 15478</strain>
    </source>
</reference>
<keyword evidence="6 9" id="KW-1133">Transmembrane helix</keyword>
<feature type="transmembrane region" description="Helical" evidence="9">
    <location>
        <begin position="122"/>
        <end position="139"/>
    </location>
</feature>
<feature type="transmembrane region" description="Helical" evidence="9">
    <location>
        <begin position="170"/>
        <end position="185"/>
    </location>
</feature>
<gene>
    <name evidence="11" type="primary">rarD</name>
    <name evidence="11" type="ORF">GCM10009801_31410</name>
</gene>
<evidence type="ECO:0000256" key="9">
    <source>
        <dbReference type="SAM" id="Phobius"/>
    </source>
</evidence>
<dbReference type="PANTHER" id="PTHR22911">
    <property type="entry name" value="ACYL-MALONYL CONDENSING ENZYME-RELATED"/>
    <property type="match status" value="1"/>
</dbReference>
<dbReference type="Proteomes" id="UP001500016">
    <property type="component" value="Unassembled WGS sequence"/>
</dbReference>
<evidence type="ECO:0000256" key="1">
    <source>
        <dbReference type="ARBA" id="ARBA00004651"/>
    </source>
</evidence>
<feature type="transmembrane region" description="Helical" evidence="9">
    <location>
        <begin position="229"/>
        <end position="248"/>
    </location>
</feature>
<evidence type="ECO:0000313" key="12">
    <source>
        <dbReference type="Proteomes" id="UP001500016"/>
    </source>
</evidence>
<comment type="caution">
    <text evidence="11">The sequence shown here is derived from an EMBL/GenBank/DDBJ whole genome shotgun (WGS) entry which is preliminary data.</text>
</comment>
<feature type="transmembrane region" description="Helical" evidence="9">
    <location>
        <begin position="288"/>
        <end position="306"/>
    </location>
</feature>
<feature type="transmembrane region" description="Helical" evidence="9">
    <location>
        <begin position="91"/>
        <end position="110"/>
    </location>
</feature>
<proteinExistence type="inferred from homology"/>
<accession>A0ABN2W183</accession>
<evidence type="ECO:0000256" key="2">
    <source>
        <dbReference type="ARBA" id="ARBA00007362"/>
    </source>
</evidence>